<accession>X1Q2Z5</accession>
<proteinExistence type="predicted"/>
<dbReference type="EMBL" id="BARV01030110">
    <property type="protein sequence ID" value="GAI37604.1"/>
    <property type="molecule type" value="Genomic_DNA"/>
</dbReference>
<gene>
    <name evidence="2" type="ORF">S06H3_47876</name>
</gene>
<feature type="region of interest" description="Disordered" evidence="1">
    <location>
        <begin position="1"/>
        <end position="23"/>
    </location>
</feature>
<evidence type="ECO:0000313" key="2">
    <source>
        <dbReference type="EMBL" id="GAI37604.1"/>
    </source>
</evidence>
<evidence type="ECO:0000256" key="1">
    <source>
        <dbReference type="SAM" id="MobiDB-lite"/>
    </source>
</evidence>
<sequence>MADKQLEIPGLTPPAPPKPKKQSIPERLTELEARVIHLEADFALLRAQLAGDKEHG</sequence>
<organism evidence="2">
    <name type="scientific">marine sediment metagenome</name>
    <dbReference type="NCBI Taxonomy" id="412755"/>
    <lineage>
        <taxon>unclassified sequences</taxon>
        <taxon>metagenomes</taxon>
        <taxon>ecological metagenomes</taxon>
    </lineage>
</organism>
<dbReference type="AlphaFoldDB" id="X1Q2Z5"/>
<name>X1Q2Z5_9ZZZZ</name>
<protein>
    <submittedName>
        <fullName evidence="2">Uncharacterized protein</fullName>
    </submittedName>
</protein>
<comment type="caution">
    <text evidence="2">The sequence shown here is derived from an EMBL/GenBank/DDBJ whole genome shotgun (WGS) entry which is preliminary data.</text>
</comment>
<reference evidence="2" key="1">
    <citation type="journal article" date="2014" name="Front. Microbiol.">
        <title>High frequency of phylogenetically diverse reductive dehalogenase-homologous genes in deep subseafloor sedimentary metagenomes.</title>
        <authorList>
            <person name="Kawai M."/>
            <person name="Futagami T."/>
            <person name="Toyoda A."/>
            <person name="Takaki Y."/>
            <person name="Nishi S."/>
            <person name="Hori S."/>
            <person name="Arai W."/>
            <person name="Tsubouchi T."/>
            <person name="Morono Y."/>
            <person name="Uchiyama I."/>
            <person name="Ito T."/>
            <person name="Fujiyama A."/>
            <person name="Inagaki F."/>
            <person name="Takami H."/>
        </authorList>
    </citation>
    <scope>NUCLEOTIDE SEQUENCE</scope>
    <source>
        <strain evidence="2">Expedition CK06-06</strain>
    </source>
</reference>